<feature type="transmembrane region" description="Helical" evidence="7">
    <location>
        <begin position="6"/>
        <end position="27"/>
    </location>
</feature>
<organism evidence="8 9">
    <name type="scientific">Ascosphaera apis ARSEF 7405</name>
    <dbReference type="NCBI Taxonomy" id="392613"/>
    <lineage>
        <taxon>Eukaryota</taxon>
        <taxon>Fungi</taxon>
        <taxon>Dikarya</taxon>
        <taxon>Ascomycota</taxon>
        <taxon>Pezizomycotina</taxon>
        <taxon>Eurotiomycetes</taxon>
        <taxon>Eurotiomycetidae</taxon>
        <taxon>Onygenales</taxon>
        <taxon>Ascosphaeraceae</taxon>
        <taxon>Ascosphaera</taxon>
    </lineage>
</organism>
<dbReference type="GO" id="GO:0016020">
    <property type="term" value="C:membrane"/>
    <property type="evidence" value="ECO:0007669"/>
    <property type="project" value="UniProtKB-SubCell"/>
</dbReference>
<evidence type="ECO:0000256" key="2">
    <source>
        <dbReference type="ARBA" id="ARBA00010487"/>
    </source>
</evidence>
<protein>
    <submittedName>
        <fullName evidence="8">LMBR1 domain protein</fullName>
    </submittedName>
</protein>
<dbReference type="Pfam" id="PF04791">
    <property type="entry name" value="LMBR1"/>
    <property type="match status" value="1"/>
</dbReference>
<comment type="caution">
    <text evidence="8">The sequence shown here is derived from an EMBL/GenBank/DDBJ whole genome shotgun (WGS) entry which is preliminary data.</text>
</comment>
<dbReference type="InterPro" id="IPR006876">
    <property type="entry name" value="LMBR1-like_membr_prot"/>
</dbReference>
<accession>A0A162HZP6</accession>
<keyword evidence="9" id="KW-1185">Reference proteome</keyword>
<dbReference type="VEuPathDB" id="FungiDB:AAP_06312"/>
<feature type="transmembrane region" description="Helical" evidence="7">
    <location>
        <begin position="171"/>
        <end position="195"/>
    </location>
</feature>
<dbReference type="AlphaFoldDB" id="A0A162HZP6"/>
<feature type="transmembrane region" description="Helical" evidence="7">
    <location>
        <begin position="39"/>
        <end position="60"/>
    </location>
</feature>
<keyword evidence="5 7" id="KW-0472">Membrane</keyword>
<evidence type="ECO:0000256" key="4">
    <source>
        <dbReference type="ARBA" id="ARBA00022989"/>
    </source>
</evidence>
<feature type="region of interest" description="Disordered" evidence="6">
    <location>
        <begin position="621"/>
        <end position="641"/>
    </location>
</feature>
<evidence type="ECO:0000256" key="6">
    <source>
        <dbReference type="SAM" id="MobiDB-lite"/>
    </source>
</evidence>
<feature type="transmembrane region" description="Helical" evidence="7">
    <location>
        <begin position="142"/>
        <end position="159"/>
    </location>
</feature>
<keyword evidence="3 7" id="KW-0812">Transmembrane</keyword>
<name>A0A162HZP6_9EURO</name>
<comment type="subcellular location">
    <subcellularLocation>
        <location evidence="1">Membrane</location>
        <topology evidence="1">Multi-pass membrane protein</topology>
    </subcellularLocation>
</comment>
<dbReference type="EMBL" id="AZGZ01000051">
    <property type="protein sequence ID" value="KZZ86693.1"/>
    <property type="molecule type" value="Genomic_DNA"/>
</dbReference>
<gene>
    <name evidence="8" type="ORF">AAP_06312</name>
</gene>
<feature type="transmembrane region" description="Helical" evidence="7">
    <location>
        <begin position="459"/>
        <end position="480"/>
    </location>
</feature>
<sequence>MAPHPVGSTIFLALSLSSLSLLVLLLLRHYLPLRKTPAFLLLPVFFAIFLPASLVLLVPIDLGSTLVKDPAAGWFGSSPDAASHKTALWLPERVVLVMWRIAYWLIFVLTWVILPFLSEYLDSYHPTPRARTVASLRANAKYHFLLLSLGIMGILYVTISYGLRIASLKSLIMALAYIWGLALAIYLMGHGLVAVPRHIWRKRDYAAHLKRLQTRAVRIWDALVESRGETAEVERVVSLVGARKDRLADVSLTNWVVELANDVSFNAAEAEAGRGAGTVSGSGGIGLSGMETAFPPASIEELMAKIPSVITERYLADLTRRLHRARHRHARFVSEWTRLIQDALDTQAVIDSVAKQKLEFAPRINDQVLSANGTPSPLRRSVTILSPHLRYVLYIHVLPPLRVVVSTLLAFASLSIVLSEIFKSIFPPLSIVSLSIFPRSSFSKDSQYTFTFPQQLTTALWLMYMSLCAVWTLTTTPLTWRQRALVPRNTHGESAAWYAGQVARLTVPMAYNFVTLLPDEVRRKTVFYGFLGRWVDFTSLGKGVDRGFPVFILVPVLLGVFDVYGKVGRKLGLSATDEYDDDGRQLIEQEINGLGALGLSSSSRDANGTLRGANTASSTYGFSSASASSGTGTASPSRNAQSFLSSAPNFLPFSASSNTRPRSSAGYDRNPNTSSSAPGAPLLNRISDSIADTVGTSNDASADSRAAEPEDENAFKAFAHRVRNTVETVNWPWQQDAANARSGSSVASGSNQGPGNVWDRLFGGGGAGGGIRL</sequence>
<comment type="similarity">
    <text evidence="2">Belongs to the LIMR family.</text>
</comment>
<dbReference type="OrthoDB" id="203099at2759"/>
<feature type="compositionally biased region" description="Low complexity" evidence="6">
    <location>
        <begin position="621"/>
        <end position="637"/>
    </location>
</feature>
<feature type="transmembrane region" description="Helical" evidence="7">
    <location>
        <begin position="391"/>
        <end position="415"/>
    </location>
</feature>
<reference evidence="8 9" key="1">
    <citation type="journal article" date="2016" name="Genome Biol. Evol.">
        <title>Divergent and convergent evolution of fungal pathogenicity.</title>
        <authorList>
            <person name="Shang Y."/>
            <person name="Xiao G."/>
            <person name="Zheng P."/>
            <person name="Cen K."/>
            <person name="Zhan S."/>
            <person name="Wang C."/>
        </authorList>
    </citation>
    <scope>NUCLEOTIDE SEQUENCE [LARGE SCALE GENOMIC DNA]</scope>
    <source>
        <strain evidence="8 9">ARSEF 7405</strain>
    </source>
</reference>
<dbReference type="InterPro" id="IPR051584">
    <property type="entry name" value="GPCR-associated_LMBR1"/>
</dbReference>
<dbReference type="Proteomes" id="UP000242877">
    <property type="component" value="Unassembled WGS sequence"/>
</dbReference>
<evidence type="ECO:0000256" key="1">
    <source>
        <dbReference type="ARBA" id="ARBA00004141"/>
    </source>
</evidence>
<evidence type="ECO:0000313" key="9">
    <source>
        <dbReference type="Proteomes" id="UP000242877"/>
    </source>
</evidence>
<feature type="transmembrane region" description="Helical" evidence="7">
    <location>
        <begin position="547"/>
        <end position="564"/>
    </location>
</feature>
<evidence type="ECO:0000256" key="3">
    <source>
        <dbReference type="ARBA" id="ARBA00022692"/>
    </source>
</evidence>
<proteinExistence type="inferred from homology"/>
<evidence type="ECO:0000256" key="7">
    <source>
        <dbReference type="SAM" id="Phobius"/>
    </source>
</evidence>
<keyword evidence="4 7" id="KW-1133">Transmembrane helix</keyword>
<evidence type="ECO:0000313" key="8">
    <source>
        <dbReference type="EMBL" id="KZZ86693.1"/>
    </source>
</evidence>
<dbReference type="PANTHER" id="PTHR21355">
    <property type="entry name" value="G-PROTEIN COUPLED RECEPTOR-ASSOCIATED PROTEIN LMBRD2"/>
    <property type="match status" value="1"/>
</dbReference>
<evidence type="ECO:0000256" key="5">
    <source>
        <dbReference type="ARBA" id="ARBA00023136"/>
    </source>
</evidence>
<feature type="transmembrane region" description="Helical" evidence="7">
    <location>
        <begin position="101"/>
        <end position="121"/>
    </location>
</feature>
<feature type="region of interest" description="Disordered" evidence="6">
    <location>
        <begin position="654"/>
        <end position="683"/>
    </location>
</feature>
<dbReference type="PANTHER" id="PTHR21355:SF0">
    <property type="entry name" value="G-PROTEIN COUPLED RECEPTOR-ASSOCIATED PROTEIN LMBRD2"/>
    <property type="match status" value="1"/>
</dbReference>